<comment type="caution">
    <text evidence="3">The sequence shown here is derived from an EMBL/GenBank/DDBJ whole genome shotgun (WGS) entry which is preliminary data.</text>
</comment>
<dbReference type="InterPro" id="IPR014710">
    <property type="entry name" value="RmlC-like_jellyroll"/>
</dbReference>
<accession>A0A0J9H221</accession>
<dbReference type="RefSeq" id="WP_049645188.1">
    <property type="nucleotide sequence ID" value="NZ_LFTY01000002.1"/>
</dbReference>
<evidence type="ECO:0000313" key="4">
    <source>
        <dbReference type="Proteomes" id="UP000037178"/>
    </source>
</evidence>
<evidence type="ECO:0000313" key="3">
    <source>
        <dbReference type="EMBL" id="KMW59758.1"/>
    </source>
</evidence>
<dbReference type="EMBL" id="LFTY01000002">
    <property type="protein sequence ID" value="KMW59758.1"/>
    <property type="molecule type" value="Genomic_DNA"/>
</dbReference>
<gene>
    <name evidence="3" type="ORF">AIOL_004741</name>
</gene>
<dbReference type="Gene3D" id="2.60.120.10">
    <property type="entry name" value="Jelly Rolls"/>
    <property type="match status" value="1"/>
</dbReference>
<dbReference type="SUPFAM" id="SSF51182">
    <property type="entry name" value="RmlC-like cupins"/>
    <property type="match status" value="1"/>
</dbReference>
<dbReference type="GO" id="GO:0046872">
    <property type="term" value="F:metal ion binding"/>
    <property type="evidence" value="ECO:0007669"/>
    <property type="project" value="UniProtKB-KW"/>
</dbReference>
<reference evidence="3 4" key="1">
    <citation type="submission" date="2015-06" db="EMBL/GenBank/DDBJ databases">
        <title>Draft genome sequence of an Alphaproteobacteria species associated to the Mediterranean sponge Oscarella lobularis.</title>
        <authorList>
            <person name="Jourda C."/>
            <person name="Santini S."/>
            <person name="Claverie J.-M."/>
        </authorList>
    </citation>
    <scope>NUCLEOTIDE SEQUENCE [LARGE SCALE GENOMIC DNA]</scope>
    <source>
        <strain evidence="3">IGS</strain>
    </source>
</reference>
<protein>
    <recommendedName>
        <fullName evidence="2">Cupin type-2 domain-containing protein</fullName>
    </recommendedName>
</protein>
<dbReference type="Pfam" id="PF07883">
    <property type="entry name" value="Cupin_2"/>
    <property type="match status" value="1"/>
</dbReference>
<proteinExistence type="predicted"/>
<dbReference type="PANTHER" id="PTHR35848:SF9">
    <property type="entry name" value="SLL1358 PROTEIN"/>
    <property type="match status" value="1"/>
</dbReference>
<evidence type="ECO:0000259" key="2">
    <source>
        <dbReference type="Pfam" id="PF07883"/>
    </source>
</evidence>
<dbReference type="AlphaFoldDB" id="A0A0J9H221"/>
<keyword evidence="4" id="KW-1185">Reference proteome</keyword>
<dbReference type="InterPro" id="IPR011051">
    <property type="entry name" value="RmlC_Cupin_sf"/>
</dbReference>
<dbReference type="STRING" id="1675527.AIOL_004741"/>
<dbReference type="Proteomes" id="UP000037178">
    <property type="component" value="Unassembled WGS sequence"/>
</dbReference>
<keyword evidence="1" id="KW-0479">Metal-binding</keyword>
<dbReference type="InterPro" id="IPR051610">
    <property type="entry name" value="GPI/OXD"/>
</dbReference>
<dbReference type="CDD" id="cd02224">
    <property type="entry name" value="cupin_SPO2919-like"/>
    <property type="match status" value="1"/>
</dbReference>
<dbReference type="InterPro" id="IPR013096">
    <property type="entry name" value="Cupin_2"/>
</dbReference>
<name>A0A0J9H221_9RHOB</name>
<sequence>MPKIDITALPSESGSGYPAPYDAGFEKRHVTRLGKAAGLTQFGANLVRLEPGAMASQRHWHENQDEFLMVTKGTCTLVEDEGSTTLSPGDCAAFPAGNPNGHHLVNNSREDAEFLVIGTHSSTETGHYSDVDMMVRVTDGEYNFTRRDGSPIRGEGGQ</sequence>
<organism evidence="3 4">
    <name type="scientific">Candidatus Rhodobacter oscarellae</name>
    <dbReference type="NCBI Taxonomy" id="1675527"/>
    <lineage>
        <taxon>Bacteria</taxon>
        <taxon>Pseudomonadati</taxon>
        <taxon>Pseudomonadota</taxon>
        <taxon>Alphaproteobacteria</taxon>
        <taxon>Rhodobacterales</taxon>
        <taxon>Rhodobacter group</taxon>
        <taxon>Rhodobacter</taxon>
    </lineage>
</organism>
<feature type="domain" description="Cupin type-2" evidence="2">
    <location>
        <begin position="46"/>
        <end position="117"/>
    </location>
</feature>
<dbReference type="PANTHER" id="PTHR35848">
    <property type="entry name" value="OXALATE-BINDING PROTEIN"/>
    <property type="match status" value="1"/>
</dbReference>
<dbReference type="PATRIC" id="fig|1675527.3.peg.4976"/>
<dbReference type="OrthoDB" id="5290459at2"/>
<evidence type="ECO:0000256" key="1">
    <source>
        <dbReference type="ARBA" id="ARBA00022723"/>
    </source>
</evidence>